<dbReference type="PANTHER" id="PTHR43467">
    <property type="entry name" value="COBALT-PRECORRIN-2 C(20)-METHYLTRANSFERASE"/>
    <property type="match status" value="1"/>
</dbReference>
<dbReference type="InterPro" id="IPR014776">
    <property type="entry name" value="4pyrrole_Mease_sub2"/>
</dbReference>
<accession>A0ABS8G1X8</accession>
<keyword evidence="9" id="KW-1185">Reference proteome</keyword>
<protein>
    <submittedName>
        <fullName evidence="8">Precorrin-2 C(20)-methyltransferase</fullName>
    </submittedName>
</protein>
<evidence type="ECO:0000256" key="4">
    <source>
        <dbReference type="ARBA" id="ARBA00022679"/>
    </source>
</evidence>
<evidence type="ECO:0000259" key="7">
    <source>
        <dbReference type="Pfam" id="PF00590"/>
    </source>
</evidence>
<dbReference type="Gene3D" id="3.40.1010.10">
    <property type="entry name" value="Cobalt-precorrin-4 Transmethylase, Domain 1"/>
    <property type="match status" value="1"/>
</dbReference>
<dbReference type="PIRSF" id="PIRSF036427">
    <property type="entry name" value="Precrrn-2_mtase"/>
    <property type="match status" value="1"/>
</dbReference>
<evidence type="ECO:0000256" key="2">
    <source>
        <dbReference type="ARBA" id="ARBA00022573"/>
    </source>
</evidence>
<reference evidence="8 9" key="1">
    <citation type="submission" date="2021-10" db="EMBL/GenBank/DDBJ databases">
        <title>Anaerobic single-cell dispensing facilitates the cultivation of human gut bacteria.</title>
        <authorList>
            <person name="Afrizal A."/>
        </authorList>
    </citation>
    <scope>NUCLEOTIDE SEQUENCE [LARGE SCALE GENOMIC DNA]</scope>
    <source>
        <strain evidence="8 9">CLA-AA-H200</strain>
    </source>
</reference>
<dbReference type="InterPro" id="IPR014777">
    <property type="entry name" value="4pyrrole_Mease_sub1"/>
</dbReference>
<dbReference type="InterPro" id="IPR012382">
    <property type="entry name" value="CobI/CbiL"/>
</dbReference>
<keyword evidence="3" id="KW-0489">Methyltransferase</keyword>
<keyword evidence="4" id="KW-0808">Transferase</keyword>
<dbReference type="PANTHER" id="PTHR43467:SF2">
    <property type="entry name" value="COBALT-PRECORRIN-2 C(20)-METHYLTRANSFERASE"/>
    <property type="match status" value="1"/>
</dbReference>
<comment type="caution">
    <text evidence="8">The sequence shown here is derived from an EMBL/GenBank/DDBJ whole genome shotgun (WGS) entry which is preliminary data.</text>
</comment>
<keyword evidence="2" id="KW-0169">Cobalamin biosynthesis</keyword>
<dbReference type="Gene3D" id="3.30.950.10">
    <property type="entry name" value="Methyltransferase, Cobalt-precorrin-4 Transmethylase, Domain 2"/>
    <property type="match status" value="1"/>
</dbReference>
<keyword evidence="5" id="KW-0949">S-adenosyl-L-methionine</keyword>
<dbReference type="SUPFAM" id="SSF53790">
    <property type="entry name" value="Tetrapyrrole methylase"/>
    <property type="match status" value="1"/>
</dbReference>
<comment type="similarity">
    <text evidence="6">Belongs to the precorrin methyltransferase family.</text>
</comment>
<comment type="pathway">
    <text evidence="1">Cofactor biosynthesis; adenosylcobalamin biosynthesis.</text>
</comment>
<dbReference type="InterPro" id="IPR000878">
    <property type="entry name" value="4pyrrol_Mease"/>
</dbReference>
<organism evidence="8 9">
    <name type="scientific">Ruminococcus turbiniformis</name>
    <dbReference type="NCBI Taxonomy" id="2881258"/>
    <lineage>
        <taxon>Bacteria</taxon>
        <taxon>Bacillati</taxon>
        <taxon>Bacillota</taxon>
        <taxon>Clostridia</taxon>
        <taxon>Eubacteriales</taxon>
        <taxon>Oscillospiraceae</taxon>
        <taxon>Ruminococcus</taxon>
    </lineage>
</organism>
<dbReference type="RefSeq" id="WP_227708080.1">
    <property type="nucleotide sequence ID" value="NZ_JAJEQX010000019.1"/>
</dbReference>
<sequence>MSGIFTGVGVGPGDPELMTIKAVNAIRQCAVIAVPVSDESLKEPVYERLTEREEHPVYRKYMEKCVAYQIAVQACPEAQEKERIYLPMPMIRDGERLKALHDRDAEAVSALLEEGKAVVFLTLGDPTVYSTCMYVLKRLKRMEYRTEIVPGIPSFCAAAARLDIPLAENRQELHILPAAYDVEESLKLSGTKVLMKAGRKIGVVRELLKRKEMDAVMVENCGMDGERIFSSAEEIPDEAGYYSLLIVKEKKSGRGGNVR</sequence>
<evidence type="ECO:0000313" key="8">
    <source>
        <dbReference type="EMBL" id="MCC2254939.1"/>
    </source>
</evidence>
<evidence type="ECO:0000256" key="1">
    <source>
        <dbReference type="ARBA" id="ARBA00004953"/>
    </source>
</evidence>
<dbReference type="EMBL" id="JAJEQX010000019">
    <property type="protein sequence ID" value="MCC2254939.1"/>
    <property type="molecule type" value="Genomic_DNA"/>
</dbReference>
<dbReference type="InterPro" id="IPR035996">
    <property type="entry name" value="4pyrrol_Methylase_sf"/>
</dbReference>
<dbReference type="Pfam" id="PF00590">
    <property type="entry name" value="TP_methylase"/>
    <property type="match status" value="1"/>
</dbReference>
<name>A0ABS8G1X8_9FIRM</name>
<dbReference type="CDD" id="cd11645">
    <property type="entry name" value="Precorrin_2_C20_MT"/>
    <property type="match status" value="1"/>
</dbReference>
<evidence type="ECO:0000256" key="6">
    <source>
        <dbReference type="PIRNR" id="PIRNR036427"/>
    </source>
</evidence>
<gene>
    <name evidence="8" type="ORF">LKD70_11000</name>
</gene>
<evidence type="ECO:0000256" key="3">
    <source>
        <dbReference type="ARBA" id="ARBA00022603"/>
    </source>
</evidence>
<proteinExistence type="inferred from homology"/>
<feature type="domain" description="Tetrapyrrole methylase" evidence="7">
    <location>
        <begin position="5"/>
        <end position="232"/>
    </location>
</feature>
<evidence type="ECO:0000313" key="9">
    <source>
        <dbReference type="Proteomes" id="UP001198151"/>
    </source>
</evidence>
<dbReference type="Proteomes" id="UP001198151">
    <property type="component" value="Unassembled WGS sequence"/>
</dbReference>
<evidence type="ECO:0000256" key="5">
    <source>
        <dbReference type="ARBA" id="ARBA00022691"/>
    </source>
</evidence>